<dbReference type="Pfam" id="PF00644">
    <property type="entry name" value="PARP"/>
    <property type="match status" value="1"/>
</dbReference>
<dbReference type="GO" id="GO:0005814">
    <property type="term" value="C:centriole"/>
    <property type="evidence" value="ECO:0007669"/>
    <property type="project" value="UniProtKB-SubCell"/>
</dbReference>
<reference evidence="20 21" key="1">
    <citation type="journal article" date="2018" name="Nat. Ecol. Evol.">
        <title>Shark genomes provide insights into elasmobranch evolution and the origin of vertebrates.</title>
        <authorList>
            <person name="Hara Y"/>
            <person name="Yamaguchi K"/>
            <person name="Onimaru K"/>
            <person name="Kadota M"/>
            <person name="Koyanagi M"/>
            <person name="Keeley SD"/>
            <person name="Tatsumi K"/>
            <person name="Tanaka K"/>
            <person name="Motone F"/>
            <person name="Kageyama Y"/>
            <person name="Nozu R"/>
            <person name="Adachi N"/>
            <person name="Nishimura O"/>
            <person name="Nakagawa R"/>
            <person name="Tanegashima C"/>
            <person name="Kiyatake I"/>
            <person name="Matsumoto R"/>
            <person name="Murakumo K"/>
            <person name="Nishida K"/>
            <person name="Terakita A"/>
            <person name="Kuratani S"/>
            <person name="Sato K"/>
            <person name="Hyodo S Kuraku.S."/>
        </authorList>
    </citation>
    <scope>NUCLEOTIDE SEQUENCE [LARGE SCALE GENOMIC DNA]</scope>
</reference>
<dbReference type="SUPFAM" id="SSF142921">
    <property type="entry name" value="WGR domain-like"/>
    <property type="match status" value="1"/>
</dbReference>
<keyword evidence="12" id="KW-0234">DNA repair</keyword>
<comment type="similarity">
    <text evidence="15">Belongs to the ARTD/PARP family.</text>
</comment>
<keyword evidence="13" id="KW-0206">Cytoskeleton</keyword>
<dbReference type="Gene3D" id="2.20.140.10">
    <property type="entry name" value="WGR domain"/>
    <property type="match status" value="1"/>
</dbReference>
<sequence>MSTLTGVWATAGLKLEGGGLTVWAVRRMLLPFLIGSVFAVASSFHYRLRTRILAQHFQLESAMPPKRKSAATKLAKQKKVKVEPEEDNVKSTIEALKAAPKNKVKAKIDEHCQLSSNGLATVYEDYDCMLNQTNIGNNNNKFYIIQLIELNNSYYCWNRWGRVGEPGQSKLGPAVALNVAMKDFEKKFKDKTKNDWANRDCFVAHPGKYTMIEVQQGYEEATVIKTDTVDGGSVVNKKVQPCTLDKQTQELITLLFSHDMFKEQMQTMNLDVKKMPLGKLSKQQIAKGFDALDEIEEALKQPQNTQKLEELSSKFYTVIPHYFGRNRPPVINTAEVVQAKKDMLLVLADIELAQSLQAEKEQKTKTEVVEEVPHPLDEDYNLLKCELSLLLSTSEEFKMIKKYVDATGGGCRSVKIINVWKLDRDEEGVRFKTHNNIENRRLLWHGTNIAVVAAILKTGLRIMPHSGGRVGCGIYFASENSKSAGYVGFTSKSIGVMFLTEVALGKEHSIFQDNSSLKSAPKGCDSVVARGTTEPDCSQDTELILEGKKVAVPQGKPMKVKLPKESYFSQSEYVVYKESQARLRYLLQVKR</sequence>
<proteinExistence type="inferred from homology"/>
<dbReference type="Gene3D" id="3.90.228.10">
    <property type="match status" value="1"/>
</dbReference>
<dbReference type="GO" id="GO:1990404">
    <property type="term" value="F:NAD+-protein mono-ADP-ribosyltransferase activity"/>
    <property type="evidence" value="ECO:0007669"/>
    <property type="project" value="TreeGrafter"/>
</dbReference>
<evidence type="ECO:0000256" key="9">
    <source>
        <dbReference type="ARBA" id="ARBA00022763"/>
    </source>
</evidence>
<evidence type="ECO:0000256" key="12">
    <source>
        <dbReference type="ARBA" id="ARBA00023204"/>
    </source>
</evidence>
<evidence type="ECO:0000313" key="20">
    <source>
        <dbReference type="EMBL" id="GCB77184.1"/>
    </source>
</evidence>
<keyword evidence="5" id="KW-0963">Cytoplasm</keyword>
<dbReference type="GO" id="GO:0005730">
    <property type="term" value="C:nucleolus"/>
    <property type="evidence" value="ECO:0007669"/>
    <property type="project" value="TreeGrafter"/>
</dbReference>
<dbReference type="GO" id="GO:0051053">
    <property type="term" value="P:negative regulation of DNA metabolic process"/>
    <property type="evidence" value="ECO:0007669"/>
    <property type="project" value="UniProtKB-ARBA"/>
</dbReference>
<dbReference type="SUPFAM" id="SSF47587">
    <property type="entry name" value="Domain of poly(ADP-ribose) polymerase"/>
    <property type="match status" value="1"/>
</dbReference>
<dbReference type="STRING" id="75743.A0A401PVJ8"/>
<name>A0A401PVJ8_SCYTO</name>
<gene>
    <name evidence="20" type="ORF">scyTo_0018437</name>
</gene>
<dbReference type="GO" id="GO:0035861">
    <property type="term" value="C:site of double-strand break"/>
    <property type="evidence" value="ECO:0007669"/>
    <property type="project" value="UniProtKB-ARBA"/>
</dbReference>
<dbReference type="CDD" id="cd01437">
    <property type="entry name" value="parp_like"/>
    <property type="match status" value="1"/>
</dbReference>
<evidence type="ECO:0000256" key="4">
    <source>
        <dbReference type="ARBA" id="ARBA00022454"/>
    </source>
</evidence>
<dbReference type="EMBL" id="BFAA01012836">
    <property type="protein sequence ID" value="GCB77184.1"/>
    <property type="molecule type" value="Genomic_DNA"/>
</dbReference>
<feature type="domain" description="WGR" evidence="19">
    <location>
        <begin position="119"/>
        <end position="209"/>
    </location>
</feature>
<keyword evidence="8" id="KW-0548">Nucleotidyltransferase</keyword>
<evidence type="ECO:0000256" key="7">
    <source>
        <dbReference type="ARBA" id="ARBA00022679"/>
    </source>
</evidence>
<dbReference type="GO" id="GO:0070212">
    <property type="term" value="P:protein poly-ADP-ribosylation"/>
    <property type="evidence" value="ECO:0007669"/>
    <property type="project" value="TreeGrafter"/>
</dbReference>
<dbReference type="PANTHER" id="PTHR10459">
    <property type="entry name" value="DNA LIGASE"/>
    <property type="match status" value="1"/>
</dbReference>
<evidence type="ECO:0000259" key="18">
    <source>
        <dbReference type="PROSITE" id="PS51060"/>
    </source>
</evidence>
<evidence type="ECO:0000256" key="5">
    <source>
        <dbReference type="ARBA" id="ARBA00022490"/>
    </source>
</evidence>
<keyword evidence="21" id="KW-1185">Reference proteome</keyword>
<dbReference type="PANTHER" id="PTHR10459:SF66">
    <property type="entry name" value="PROTEIN MONO-ADP-RIBOSYLTRANSFERASE PARP3"/>
    <property type="match status" value="1"/>
</dbReference>
<keyword evidence="4" id="KW-0158">Chromosome</keyword>
<evidence type="ECO:0000256" key="2">
    <source>
        <dbReference type="ARBA" id="ARBA00004123"/>
    </source>
</evidence>
<dbReference type="GO" id="GO:0006302">
    <property type="term" value="P:double-strand break repair"/>
    <property type="evidence" value="ECO:0007669"/>
    <property type="project" value="TreeGrafter"/>
</dbReference>
<dbReference type="Pfam" id="PF02877">
    <property type="entry name" value="PARP_reg"/>
    <property type="match status" value="1"/>
</dbReference>
<dbReference type="OrthoDB" id="2017365at2759"/>
<keyword evidence="9" id="KW-0227">DNA damage</keyword>
<dbReference type="Gene3D" id="1.20.142.10">
    <property type="entry name" value="Poly(ADP-ribose) polymerase, regulatory domain"/>
    <property type="match status" value="1"/>
</dbReference>
<evidence type="ECO:0000259" key="19">
    <source>
        <dbReference type="PROSITE" id="PS51977"/>
    </source>
</evidence>
<organism evidence="20 21">
    <name type="scientific">Scyliorhinus torazame</name>
    <name type="common">Cloudy catshark</name>
    <name type="synonym">Catulus torazame</name>
    <dbReference type="NCBI Taxonomy" id="75743"/>
    <lineage>
        <taxon>Eukaryota</taxon>
        <taxon>Metazoa</taxon>
        <taxon>Chordata</taxon>
        <taxon>Craniata</taxon>
        <taxon>Vertebrata</taxon>
        <taxon>Chondrichthyes</taxon>
        <taxon>Elasmobranchii</taxon>
        <taxon>Galeomorphii</taxon>
        <taxon>Galeoidea</taxon>
        <taxon>Carcharhiniformes</taxon>
        <taxon>Scyliorhinidae</taxon>
        <taxon>Scyliorhinus</taxon>
    </lineage>
</organism>
<evidence type="ECO:0000259" key="17">
    <source>
        <dbReference type="PROSITE" id="PS51059"/>
    </source>
</evidence>
<dbReference type="InterPro" id="IPR008893">
    <property type="entry name" value="WGR_domain"/>
</dbReference>
<evidence type="ECO:0000256" key="13">
    <source>
        <dbReference type="ARBA" id="ARBA00023212"/>
    </source>
</evidence>
<dbReference type="Proteomes" id="UP000288216">
    <property type="component" value="Unassembled WGS sequence"/>
</dbReference>
<dbReference type="SUPFAM" id="SSF56399">
    <property type="entry name" value="ADP-ribosylation"/>
    <property type="match status" value="1"/>
</dbReference>
<dbReference type="PROSITE" id="PS51059">
    <property type="entry name" value="PARP_CATALYTIC"/>
    <property type="match status" value="1"/>
</dbReference>
<dbReference type="PROSITE" id="PS51060">
    <property type="entry name" value="PARP_ALPHA_HD"/>
    <property type="match status" value="1"/>
</dbReference>
<evidence type="ECO:0000256" key="1">
    <source>
        <dbReference type="ARBA" id="ARBA00004114"/>
    </source>
</evidence>
<evidence type="ECO:0000256" key="16">
    <source>
        <dbReference type="RuleBase" id="RU362114"/>
    </source>
</evidence>
<feature type="domain" description="PARP catalytic" evidence="17">
    <location>
        <begin position="374"/>
        <end position="591"/>
    </location>
</feature>
<evidence type="ECO:0000256" key="11">
    <source>
        <dbReference type="ARBA" id="ARBA00023027"/>
    </source>
</evidence>
<keyword evidence="10" id="KW-0013">ADP-ribosylation</keyword>
<keyword evidence="14" id="KW-0539">Nucleus</keyword>
<dbReference type="EC" id="2.4.2.-" evidence="16"/>
<evidence type="ECO:0000256" key="8">
    <source>
        <dbReference type="ARBA" id="ARBA00022695"/>
    </source>
</evidence>
<accession>A0A401PVJ8</accession>
<evidence type="ECO:0000313" key="21">
    <source>
        <dbReference type="Proteomes" id="UP000288216"/>
    </source>
</evidence>
<dbReference type="FunFam" id="1.20.142.10:FF:000006">
    <property type="entry name" value="Poly [ADP-ribose] polymerase"/>
    <property type="match status" value="1"/>
</dbReference>
<dbReference type="FunFam" id="3.90.228.10:FF:000009">
    <property type="entry name" value="Poly [ADP-ribose] polymerase"/>
    <property type="match status" value="1"/>
</dbReference>
<dbReference type="InterPro" id="IPR036616">
    <property type="entry name" value="Poly(ADP-ribose)pol_reg_dom_sf"/>
</dbReference>
<evidence type="ECO:0000256" key="6">
    <source>
        <dbReference type="ARBA" id="ARBA00022676"/>
    </source>
</evidence>
<dbReference type="GO" id="GO:0016779">
    <property type="term" value="F:nucleotidyltransferase activity"/>
    <property type="evidence" value="ECO:0007669"/>
    <property type="project" value="UniProtKB-KW"/>
</dbReference>
<dbReference type="OMA" id="RNPDIFC"/>
<keyword evidence="11 16" id="KW-0520">NAD</keyword>
<dbReference type="InterPro" id="IPR036930">
    <property type="entry name" value="WGR_dom_sf"/>
</dbReference>
<dbReference type="InterPro" id="IPR004102">
    <property type="entry name" value="Poly(ADP-ribose)pol_reg_dom"/>
</dbReference>
<evidence type="ECO:0000256" key="15">
    <source>
        <dbReference type="ARBA" id="ARBA00024347"/>
    </source>
</evidence>
<comment type="subcellular location">
    <subcellularLocation>
        <location evidence="3">Chromosome</location>
    </subcellularLocation>
    <subcellularLocation>
        <location evidence="1">Cytoplasm</location>
        <location evidence="1">Cytoskeleton</location>
        <location evidence="1">Microtubule organizing center</location>
        <location evidence="1">Centrosome</location>
        <location evidence="1">Centriole</location>
    </subcellularLocation>
    <subcellularLocation>
        <location evidence="2">Nucleus</location>
    </subcellularLocation>
</comment>
<comment type="caution">
    <text evidence="20">The sequence shown here is derived from an EMBL/GenBank/DDBJ whole genome shotgun (WGS) entry which is preliminary data.</text>
</comment>
<protein>
    <recommendedName>
        <fullName evidence="16">Poly [ADP-ribose] polymerase</fullName>
        <shortName evidence="16">PARP</shortName>
        <ecNumber evidence="16">2.4.2.-</ecNumber>
    </recommendedName>
</protein>
<dbReference type="InterPro" id="IPR012317">
    <property type="entry name" value="Poly(ADP-ribose)pol_cat_dom"/>
</dbReference>
<keyword evidence="6 16" id="KW-0328">Glycosyltransferase</keyword>
<dbReference type="Pfam" id="PF05406">
    <property type="entry name" value="WGR"/>
    <property type="match status" value="1"/>
</dbReference>
<evidence type="ECO:0000256" key="14">
    <source>
        <dbReference type="ARBA" id="ARBA00023242"/>
    </source>
</evidence>
<dbReference type="FunFam" id="2.20.140.10:FF:000001">
    <property type="entry name" value="Poly [ADP-ribose] polymerase"/>
    <property type="match status" value="1"/>
</dbReference>
<feature type="domain" description="PARP alpha-helical" evidence="18">
    <location>
        <begin position="241"/>
        <end position="358"/>
    </location>
</feature>
<dbReference type="AlphaFoldDB" id="A0A401PVJ8"/>
<dbReference type="InterPro" id="IPR050800">
    <property type="entry name" value="ARTD/PARP"/>
</dbReference>
<keyword evidence="7 16" id="KW-0808">Transferase</keyword>
<evidence type="ECO:0000256" key="3">
    <source>
        <dbReference type="ARBA" id="ARBA00004286"/>
    </source>
</evidence>
<evidence type="ECO:0000256" key="10">
    <source>
        <dbReference type="ARBA" id="ARBA00022765"/>
    </source>
</evidence>
<dbReference type="GO" id="GO:0003950">
    <property type="term" value="F:NAD+ poly-ADP-ribosyltransferase activity"/>
    <property type="evidence" value="ECO:0007669"/>
    <property type="project" value="UniProtKB-UniRule"/>
</dbReference>
<dbReference type="SMART" id="SM00773">
    <property type="entry name" value="WGR"/>
    <property type="match status" value="1"/>
</dbReference>
<dbReference type="PROSITE" id="PS51977">
    <property type="entry name" value="WGR"/>
    <property type="match status" value="1"/>
</dbReference>